<dbReference type="GO" id="GO:0006355">
    <property type="term" value="P:regulation of DNA-templated transcription"/>
    <property type="evidence" value="ECO:0007669"/>
    <property type="project" value="InterPro"/>
</dbReference>
<evidence type="ECO:0000259" key="9">
    <source>
        <dbReference type="PROSITE" id="PS51755"/>
    </source>
</evidence>
<evidence type="ECO:0000256" key="6">
    <source>
        <dbReference type="PROSITE-ProRule" id="PRU00169"/>
    </source>
</evidence>
<dbReference type="InterPro" id="IPR011006">
    <property type="entry name" value="CheY-like_superfamily"/>
</dbReference>
<feature type="DNA-binding region" description="OmpR/PhoB-type" evidence="7">
    <location>
        <begin position="129"/>
        <end position="224"/>
    </location>
</feature>
<proteinExistence type="predicted"/>
<reference evidence="10" key="1">
    <citation type="submission" date="2022-10" db="EMBL/GenBank/DDBJ databases">
        <title>The WGS of Solirubrobacter phytolaccae KCTC 29190.</title>
        <authorList>
            <person name="Jiang Z."/>
        </authorList>
    </citation>
    <scope>NUCLEOTIDE SEQUENCE</scope>
    <source>
        <strain evidence="10">KCTC 29190</strain>
    </source>
</reference>
<dbReference type="InterPro" id="IPR016032">
    <property type="entry name" value="Sig_transdc_resp-reg_C-effctor"/>
</dbReference>
<dbReference type="GO" id="GO:0005829">
    <property type="term" value="C:cytosol"/>
    <property type="evidence" value="ECO:0007669"/>
    <property type="project" value="TreeGrafter"/>
</dbReference>
<organism evidence="10 11">
    <name type="scientific">Solirubrobacter phytolaccae</name>
    <dbReference type="NCBI Taxonomy" id="1404360"/>
    <lineage>
        <taxon>Bacteria</taxon>
        <taxon>Bacillati</taxon>
        <taxon>Actinomycetota</taxon>
        <taxon>Thermoleophilia</taxon>
        <taxon>Solirubrobacterales</taxon>
        <taxon>Solirubrobacteraceae</taxon>
        <taxon>Solirubrobacter</taxon>
    </lineage>
</organism>
<evidence type="ECO:0000256" key="3">
    <source>
        <dbReference type="ARBA" id="ARBA00023015"/>
    </source>
</evidence>
<feature type="domain" description="Response regulatory" evidence="8">
    <location>
        <begin position="4"/>
        <end position="118"/>
    </location>
</feature>
<dbReference type="Gene3D" id="1.10.10.10">
    <property type="entry name" value="Winged helix-like DNA-binding domain superfamily/Winged helix DNA-binding domain"/>
    <property type="match status" value="1"/>
</dbReference>
<dbReference type="PROSITE" id="PS50110">
    <property type="entry name" value="RESPONSE_REGULATORY"/>
    <property type="match status" value="1"/>
</dbReference>
<dbReference type="PROSITE" id="PS51755">
    <property type="entry name" value="OMPR_PHOB"/>
    <property type="match status" value="1"/>
</dbReference>
<dbReference type="RefSeq" id="WP_270027876.1">
    <property type="nucleotide sequence ID" value="NZ_JAPDDP010000054.1"/>
</dbReference>
<dbReference type="PANTHER" id="PTHR48111:SF38">
    <property type="entry name" value="TWO-COMPONENT RESPONSE REGULATOR"/>
    <property type="match status" value="1"/>
</dbReference>
<dbReference type="SMART" id="SM00862">
    <property type="entry name" value="Trans_reg_C"/>
    <property type="match status" value="1"/>
</dbReference>
<dbReference type="Proteomes" id="UP001147653">
    <property type="component" value="Unassembled WGS sequence"/>
</dbReference>
<evidence type="ECO:0000259" key="8">
    <source>
        <dbReference type="PROSITE" id="PS50110"/>
    </source>
</evidence>
<dbReference type="FunFam" id="1.10.10.10:FF:000005">
    <property type="entry name" value="Two-component system response regulator"/>
    <property type="match status" value="1"/>
</dbReference>
<keyword evidence="5" id="KW-0804">Transcription</keyword>
<name>A0A9X3NBT3_9ACTN</name>
<gene>
    <name evidence="10" type="ORF">OJ997_24480</name>
</gene>
<dbReference type="Gene3D" id="3.40.50.2300">
    <property type="match status" value="1"/>
</dbReference>
<evidence type="ECO:0000256" key="2">
    <source>
        <dbReference type="ARBA" id="ARBA00023012"/>
    </source>
</evidence>
<accession>A0A9X3NBT3</accession>
<dbReference type="Pfam" id="PF00486">
    <property type="entry name" value="Trans_reg_C"/>
    <property type="match status" value="1"/>
</dbReference>
<feature type="domain" description="OmpR/PhoB-type" evidence="9">
    <location>
        <begin position="129"/>
        <end position="224"/>
    </location>
</feature>
<dbReference type="AlphaFoldDB" id="A0A9X3NBT3"/>
<dbReference type="SMART" id="SM00448">
    <property type="entry name" value="REC"/>
    <property type="match status" value="1"/>
</dbReference>
<dbReference type="InterPro" id="IPR036388">
    <property type="entry name" value="WH-like_DNA-bd_sf"/>
</dbReference>
<keyword evidence="1 6" id="KW-0597">Phosphoprotein</keyword>
<dbReference type="CDD" id="cd00383">
    <property type="entry name" value="trans_reg_C"/>
    <property type="match status" value="1"/>
</dbReference>
<evidence type="ECO:0000256" key="1">
    <source>
        <dbReference type="ARBA" id="ARBA00022553"/>
    </source>
</evidence>
<dbReference type="SUPFAM" id="SSF52172">
    <property type="entry name" value="CheY-like"/>
    <property type="match status" value="1"/>
</dbReference>
<dbReference type="Pfam" id="PF00072">
    <property type="entry name" value="Response_reg"/>
    <property type="match status" value="1"/>
</dbReference>
<sequence>MSSRILIAEDERNLVAFLEKGLRAAGYVTIAVGDGPSAIALARDEDFELLILDLGLPGLDGTDVLRTLRAAGRRLPVLILSARDDVRDKVAGLQLGADDYLTKPFEFDELLARVQVRLRAADAAGADEPMTLRAGEVALDLRTRRASVDSGEPIELSAREFALLELFLRHPDQVLSREQLLARVWGYDFDPGSNVVEVYVGYLRRKLGAAHITTVRGMGYRFVP</sequence>
<feature type="modified residue" description="4-aspartylphosphate" evidence="6">
    <location>
        <position position="53"/>
    </location>
</feature>
<keyword evidence="11" id="KW-1185">Reference proteome</keyword>
<protein>
    <submittedName>
        <fullName evidence="10">Response regulator transcription factor</fullName>
    </submittedName>
</protein>
<dbReference type="GO" id="GO:0000156">
    <property type="term" value="F:phosphorelay response regulator activity"/>
    <property type="evidence" value="ECO:0007669"/>
    <property type="project" value="TreeGrafter"/>
</dbReference>
<evidence type="ECO:0000256" key="7">
    <source>
        <dbReference type="PROSITE-ProRule" id="PRU01091"/>
    </source>
</evidence>
<evidence type="ECO:0000256" key="5">
    <source>
        <dbReference type="ARBA" id="ARBA00023163"/>
    </source>
</evidence>
<evidence type="ECO:0000313" key="11">
    <source>
        <dbReference type="Proteomes" id="UP001147653"/>
    </source>
</evidence>
<dbReference type="Gene3D" id="6.10.250.690">
    <property type="match status" value="1"/>
</dbReference>
<keyword evidence="3" id="KW-0805">Transcription regulation</keyword>
<dbReference type="SUPFAM" id="SSF46894">
    <property type="entry name" value="C-terminal effector domain of the bipartite response regulators"/>
    <property type="match status" value="1"/>
</dbReference>
<dbReference type="InterPro" id="IPR039420">
    <property type="entry name" value="WalR-like"/>
</dbReference>
<dbReference type="GO" id="GO:0032993">
    <property type="term" value="C:protein-DNA complex"/>
    <property type="evidence" value="ECO:0007669"/>
    <property type="project" value="TreeGrafter"/>
</dbReference>
<comment type="caution">
    <text evidence="10">The sequence shown here is derived from an EMBL/GenBank/DDBJ whole genome shotgun (WGS) entry which is preliminary data.</text>
</comment>
<keyword evidence="4 7" id="KW-0238">DNA-binding</keyword>
<evidence type="ECO:0000313" key="10">
    <source>
        <dbReference type="EMBL" id="MDA0183488.1"/>
    </source>
</evidence>
<dbReference type="InterPro" id="IPR001867">
    <property type="entry name" value="OmpR/PhoB-type_DNA-bd"/>
</dbReference>
<evidence type="ECO:0000256" key="4">
    <source>
        <dbReference type="ARBA" id="ARBA00023125"/>
    </source>
</evidence>
<keyword evidence="2" id="KW-0902">Two-component regulatory system</keyword>
<dbReference type="EMBL" id="JAPDDP010000054">
    <property type="protein sequence ID" value="MDA0183488.1"/>
    <property type="molecule type" value="Genomic_DNA"/>
</dbReference>
<dbReference type="InterPro" id="IPR001789">
    <property type="entry name" value="Sig_transdc_resp-reg_receiver"/>
</dbReference>
<dbReference type="PANTHER" id="PTHR48111">
    <property type="entry name" value="REGULATOR OF RPOS"/>
    <property type="match status" value="1"/>
</dbReference>
<dbReference type="GO" id="GO:0000976">
    <property type="term" value="F:transcription cis-regulatory region binding"/>
    <property type="evidence" value="ECO:0007669"/>
    <property type="project" value="TreeGrafter"/>
</dbReference>